<comment type="subcellular location">
    <subcellularLocation>
        <location evidence="2">Golgi apparatus membrane</location>
        <topology evidence="2">Single-pass type I membrane protein</topology>
    </subcellularLocation>
    <subcellularLocation>
        <location evidence="1">Nucleus</location>
    </subcellularLocation>
</comment>
<dbReference type="Pfam" id="PF12280">
    <property type="entry name" value="BSMAP"/>
    <property type="match status" value="1"/>
</dbReference>
<dbReference type="PANTHER" id="PTHR28652:SF2">
    <property type="entry name" value="TRANSMEMBRANE PROTEIN 59-LIKE PROTEIN"/>
    <property type="match status" value="1"/>
</dbReference>
<evidence type="ECO:0000256" key="3">
    <source>
        <dbReference type="ARBA" id="ARBA00009643"/>
    </source>
</evidence>
<keyword evidence="7" id="KW-0333">Golgi apparatus</keyword>
<evidence type="ECO:0000313" key="12">
    <source>
        <dbReference type="EMBL" id="CAD7243249.1"/>
    </source>
</evidence>
<dbReference type="PANTHER" id="PTHR28652">
    <property type="entry name" value="TRANSMEMBRANE PROTEIN 59-LIKE PROTEIN"/>
    <property type="match status" value="1"/>
</dbReference>
<evidence type="ECO:0000256" key="10">
    <source>
        <dbReference type="SAM" id="MobiDB-lite"/>
    </source>
</evidence>
<dbReference type="GO" id="GO:0000139">
    <property type="term" value="C:Golgi membrane"/>
    <property type="evidence" value="ECO:0007669"/>
    <property type="project" value="UniProtKB-SubCell"/>
</dbReference>
<keyword evidence="8 11" id="KW-0472">Membrane</keyword>
<organism evidence="12">
    <name type="scientific">Darwinula stevensoni</name>
    <dbReference type="NCBI Taxonomy" id="69355"/>
    <lineage>
        <taxon>Eukaryota</taxon>
        <taxon>Metazoa</taxon>
        <taxon>Ecdysozoa</taxon>
        <taxon>Arthropoda</taxon>
        <taxon>Crustacea</taxon>
        <taxon>Oligostraca</taxon>
        <taxon>Ostracoda</taxon>
        <taxon>Podocopa</taxon>
        <taxon>Podocopida</taxon>
        <taxon>Darwinulocopina</taxon>
        <taxon>Darwinuloidea</taxon>
        <taxon>Darwinulidae</taxon>
        <taxon>Darwinula</taxon>
    </lineage>
</organism>
<evidence type="ECO:0000256" key="6">
    <source>
        <dbReference type="ARBA" id="ARBA00022989"/>
    </source>
</evidence>
<evidence type="ECO:0000256" key="9">
    <source>
        <dbReference type="ARBA" id="ARBA00023180"/>
    </source>
</evidence>
<proteinExistence type="inferred from homology"/>
<evidence type="ECO:0000256" key="1">
    <source>
        <dbReference type="ARBA" id="ARBA00004123"/>
    </source>
</evidence>
<name>A0A7R8X8T2_9CRUS</name>
<dbReference type="GO" id="GO:0005634">
    <property type="term" value="C:nucleus"/>
    <property type="evidence" value="ECO:0007669"/>
    <property type="project" value="UniProtKB-SubCell"/>
</dbReference>
<dbReference type="Pfam" id="PF13551">
    <property type="entry name" value="HTH_29"/>
    <property type="match status" value="1"/>
</dbReference>
<feature type="transmembrane region" description="Helical" evidence="11">
    <location>
        <begin position="292"/>
        <end position="310"/>
    </location>
</feature>
<feature type="region of interest" description="Disordered" evidence="10">
    <location>
        <begin position="28"/>
        <end position="49"/>
    </location>
</feature>
<evidence type="ECO:0000256" key="4">
    <source>
        <dbReference type="ARBA" id="ARBA00022692"/>
    </source>
</evidence>
<keyword evidence="13" id="KW-1185">Reference proteome</keyword>
<gene>
    <name evidence="12" type="ORF">DSTB1V02_LOCUS3177</name>
</gene>
<dbReference type="AlphaFoldDB" id="A0A7R8X8T2"/>
<accession>A0A7R8X8T2</accession>
<evidence type="ECO:0000256" key="11">
    <source>
        <dbReference type="SAM" id="Phobius"/>
    </source>
</evidence>
<evidence type="ECO:0000313" key="13">
    <source>
        <dbReference type="Proteomes" id="UP000677054"/>
    </source>
</evidence>
<sequence>MSASNIAKTLGACRRTVIRAINRYEELGDEGDRPRSGRPRTANTPENRRKLKIRIQRKPRQSMRKLARITGLKRESARILCKKPEDDVSCRRGCRFYALAQVVYAHSKEEGKSPLELCFQGCGEAYNRSSSLLEACKSGCKLEEPLTKERNQKIKNHVENHMMKEVPFDLVASIHHPMQIMSEMMRDMLTSIMGDSALKKALASIPQGGQEPHVVIVESGFLLSPADPREGDDEDDVFGDLPFGDVLPGTNVRLSERNPSHNHRMRNHMKNGHGTSGDWLQCFSEKVGIPRWLLLVSVFFCSLVFVWLCFTSTAPAPQEHVCSPCPSLPPKLAIWENDHVKVGLFPPFPSKDILMDKKPLLDMPTEKV</sequence>
<keyword evidence="5" id="KW-0732">Signal</keyword>
<protein>
    <submittedName>
        <fullName evidence="12">Uncharacterized protein</fullName>
    </submittedName>
</protein>
<dbReference type="EMBL" id="LR899909">
    <property type="protein sequence ID" value="CAD7243249.1"/>
    <property type="molecule type" value="Genomic_DNA"/>
</dbReference>
<dbReference type="InterPro" id="IPR009057">
    <property type="entry name" value="Homeodomain-like_sf"/>
</dbReference>
<dbReference type="EMBL" id="CAJPEV010000392">
    <property type="protein sequence ID" value="CAG0884807.1"/>
    <property type="molecule type" value="Genomic_DNA"/>
</dbReference>
<dbReference type="Proteomes" id="UP000677054">
    <property type="component" value="Unassembled WGS sequence"/>
</dbReference>
<keyword evidence="6 11" id="KW-1133">Transmembrane helix</keyword>
<dbReference type="InterPro" id="IPR022065">
    <property type="entry name" value="Uncharacterised_TMEM59"/>
</dbReference>
<comment type="similarity">
    <text evidence="3">Belongs to the TMEM59 family.</text>
</comment>
<keyword evidence="9" id="KW-0325">Glycoprotein</keyword>
<evidence type="ECO:0000256" key="2">
    <source>
        <dbReference type="ARBA" id="ARBA00004614"/>
    </source>
</evidence>
<evidence type="ECO:0000256" key="5">
    <source>
        <dbReference type="ARBA" id="ARBA00022729"/>
    </source>
</evidence>
<keyword evidence="4 11" id="KW-0812">Transmembrane</keyword>
<dbReference type="OrthoDB" id="6371519at2759"/>
<evidence type="ECO:0000256" key="8">
    <source>
        <dbReference type="ARBA" id="ARBA00023136"/>
    </source>
</evidence>
<reference evidence="12" key="1">
    <citation type="submission" date="2020-11" db="EMBL/GenBank/DDBJ databases">
        <authorList>
            <person name="Tran Van P."/>
        </authorList>
    </citation>
    <scope>NUCLEOTIDE SEQUENCE</scope>
</reference>
<dbReference type="SUPFAM" id="SSF46689">
    <property type="entry name" value="Homeodomain-like"/>
    <property type="match status" value="1"/>
</dbReference>
<evidence type="ECO:0000256" key="7">
    <source>
        <dbReference type="ARBA" id="ARBA00023034"/>
    </source>
</evidence>